<dbReference type="AlphaFoldDB" id="A0AAV5VMM3"/>
<protein>
    <submittedName>
        <fullName evidence="1">Uncharacterized protein</fullName>
    </submittedName>
</protein>
<dbReference type="Proteomes" id="UP001432322">
    <property type="component" value="Unassembled WGS sequence"/>
</dbReference>
<name>A0AAV5VMM3_9BILA</name>
<keyword evidence="2" id="KW-1185">Reference proteome</keyword>
<evidence type="ECO:0000313" key="1">
    <source>
        <dbReference type="EMBL" id="GMT19930.1"/>
    </source>
</evidence>
<reference evidence="1" key="1">
    <citation type="submission" date="2023-10" db="EMBL/GenBank/DDBJ databases">
        <title>Genome assembly of Pristionchus species.</title>
        <authorList>
            <person name="Yoshida K."/>
            <person name="Sommer R.J."/>
        </authorList>
    </citation>
    <scope>NUCLEOTIDE SEQUENCE</scope>
    <source>
        <strain evidence="1">RS5133</strain>
    </source>
</reference>
<sequence>RLVCVVRAGASRRARPQVNELPRLLCSSAYSLLFHSIFTSPRPMEERVILFPWSLAMISTRPLLKTPTHE</sequence>
<evidence type="ECO:0000313" key="2">
    <source>
        <dbReference type="Proteomes" id="UP001432322"/>
    </source>
</evidence>
<gene>
    <name evidence="1" type="ORF">PFISCL1PPCAC_11227</name>
</gene>
<organism evidence="1 2">
    <name type="scientific">Pristionchus fissidentatus</name>
    <dbReference type="NCBI Taxonomy" id="1538716"/>
    <lineage>
        <taxon>Eukaryota</taxon>
        <taxon>Metazoa</taxon>
        <taxon>Ecdysozoa</taxon>
        <taxon>Nematoda</taxon>
        <taxon>Chromadorea</taxon>
        <taxon>Rhabditida</taxon>
        <taxon>Rhabditina</taxon>
        <taxon>Diplogasteromorpha</taxon>
        <taxon>Diplogasteroidea</taxon>
        <taxon>Neodiplogasteridae</taxon>
        <taxon>Pristionchus</taxon>
    </lineage>
</organism>
<feature type="non-terminal residue" evidence="1">
    <location>
        <position position="70"/>
    </location>
</feature>
<feature type="non-terminal residue" evidence="1">
    <location>
        <position position="1"/>
    </location>
</feature>
<proteinExistence type="predicted"/>
<accession>A0AAV5VMM3</accession>
<dbReference type="EMBL" id="BTSY01000003">
    <property type="protein sequence ID" value="GMT19930.1"/>
    <property type="molecule type" value="Genomic_DNA"/>
</dbReference>
<comment type="caution">
    <text evidence="1">The sequence shown here is derived from an EMBL/GenBank/DDBJ whole genome shotgun (WGS) entry which is preliminary data.</text>
</comment>